<feature type="region of interest" description="Disordered" evidence="1">
    <location>
        <begin position="216"/>
        <end position="241"/>
    </location>
</feature>
<sequence>MPAEPTPTKPRPNGTGTRNDDPKSNTVEVRSDVYRTRILRITATFDPRLSAFKMPIPTLNLLNPGTMKPLEVSALIFNAQRDKVLLLQRIHAPNTWEVPSFSIFDGEKSALHAVVRTVHQCSGQIVRSITRGAGFYEYISIPSWPPCRRYCFIVEVDHPEEEEVALWLELYQSFAWLTEEEVDEEKYGSDKAPLDFHAPALRWIIQKAFRTVREQQPQLQPHQYRWPRQQQRKESHHIESV</sequence>
<evidence type="ECO:0000313" key="4">
    <source>
        <dbReference type="Proteomes" id="UP001396898"/>
    </source>
</evidence>
<dbReference type="PROSITE" id="PS51462">
    <property type="entry name" value="NUDIX"/>
    <property type="match status" value="1"/>
</dbReference>
<dbReference type="InterPro" id="IPR015797">
    <property type="entry name" value="NUDIX_hydrolase-like_dom_sf"/>
</dbReference>
<dbReference type="SUPFAM" id="SSF55811">
    <property type="entry name" value="Nudix"/>
    <property type="match status" value="1"/>
</dbReference>
<gene>
    <name evidence="3" type="ORF">PG991_004793</name>
</gene>
<feature type="domain" description="Nudix hydrolase" evidence="2">
    <location>
        <begin position="67"/>
        <end position="206"/>
    </location>
</feature>
<evidence type="ECO:0000259" key="2">
    <source>
        <dbReference type="PROSITE" id="PS51462"/>
    </source>
</evidence>
<proteinExistence type="predicted"/>
<reference evidence="3 4" key="1">
    <citation type="submission" date="2023-01" db="EMBL/GenBank/DDBJ databases">
        <title>Analysis of 21 Apiospora genomes using comparative genomics revels a genus with tremendous synthesis potential of carbohydrate active enzymes and secondary metabolites.</title>
        <authorList>
            <person name="Sorensen T."/>
        </authorList>
    </citation>
    <scope>NUCLEOTIDE SEQUENCE [LARGE SCALE GENOMIC DNA]</scope>
    <source>
        <strain evidence="3 4">CBS 20057</strain>
    </source>
</reference>
<feature type="compositionally biased region" description="Pro residues" evidence="1">
    <location>
        <begin position="1"/>
        <end position="10"/>
    </location>
</feature>
<organism evidence="3 4">
    <name type="scientific">Apiospora marii</name>
    <dbReference type="NCBI Taxonomy" id="335849"/>
    <lineage>
        <taxon>Eukaryota</taxon>
        <taxon>Fungi</taxon>
        <taxon>Dikarya</taxon>
        <taxon>Ascomycota</taxon>
        <taxon>Pezizomycotina</taxon>
        <taxon>Sordariomycetes</taxon>
        <taxon>Xylariomycetidae</taxon>
        <taxon>Amphisphaeriales</taxon>
        <taxon>Apiosporaceae</taxon>
        <taxon>Apiospora</taxon>
    </lineage>
</organism>
<dbReference type="Gene3D" id="3.90.79.10">
    <property type="entry name" value="Nucleoside Triphosphate Pyrophosphohydrolase"/>
    <property type="match status" value="1"/>
</dbReference>
<feature type="region of interest" description="Disordered" evidence="1">
    <location>
        <begin position="1"/>
        <end position="25"/>
    </location>
</feature>
<dbReference type="InterPro" id="IPR000086">
    <property type="entry name" value="NUDIX_hydrolase_dom"/>
</dbReference>
<evidence type="ECO:0000313" key="3">
    <source>
        <dbReference type="EMBL" id="KAK8027737.1"/>
    </source>
</evidence>
<protein>
    <recommendedName>
        <fullName evidence="2">Nudix hydrolase domain-containing protein</fullName>
    </recommendedName>
</protein>
<evidence type="ECO:0000256" key="1">
    <source>
        <dbReference type="SAM" id="MobiDB-lite"/>
    </source>
</evidence>
<name>A0ABR1S7C5_9PEZI</name>
<dbReference type="EMBL" id="JAQQWI010000007">
    <property type="protein sequence ID" value="KAK8027737.1"/>
    <property type="molecule type" value="Genomic_DNA"/>
</dbReference>
<keyword evidence="4" id="KW-1185">Reference proteome</keyword>
<dbReference type="CDD" id="cd02883">
    <property type="entry name" value="NUDIX_Hydrolase"/>
    <property type="match status" value="1"/>
</dbReference>
<dbReference type="Proteomes" id="UP001396898">
    <property type="component" value="Unassembled WGS sequence"/>
</dbReference>
<comment type="caution">
    <text evidence="3">The sequence shown here is derived from an EMBL/GenBank/DDBJ whole genome shotgun (WGS) entry which is preliminary data.</text>
</comment>
<feature type="compositionally biased region" description="Basic and acidic residues" evidence="1">
    <location>
        <begin position="231"/>
        <end position="241"/>
    </location>
</feature>
<accession>A0ABR1S7C5</accession>